<sequence>SEQENMLFGQKFLKFGARKKIPNINETQQEMIEDDPCAGC</sequence>
<evidence type="ECO:0000313" key="1">
    <source>
        <dbReference type="EMBL" id="CAG8673514.1"/>
    </source>
</evidence>
<accession>A0ABN7UU11</accession>
<evidence type="ECO:0000313" key="2">
    <source>
        <dbReference type="Proteomes" id="UP000789901"/>
    </source>
</evidence>
<gene>
    <name evidence="1" type="ORF">GMARGA_LOCUS10561</name>
</gene>
<dbReference type="Proteomes" id="UP000789901">
    <property type="component" value="Unassembled WGS sequence"/>
</dbReference>
<name>A0ABN7UU11_GIGMA</name>
<protein>
    <submittedName>
        <fullName evidence="1">29722_t:CDS:1</fullName>
    </submittedName>
</protein>
<reference evidence="1 2" key="1">
    <citation type="submission" date="2021-06" db="EMBL/GenBank/DDBJ databases">
        <authorList>
            <person name="Kallberg Y."/>
            <person name="Tangrot J."/>
            <person name="Rosling A."/>
        </authorList>
    </citation>
    <scope>NUCLEOTIDE SEQUENCE [LARGE SCALE GENOMIC DNA]</scope>
    <source>
        <strain evidence="1 2">120-4 pot B 10/14</strain>
    </source>
</reference>
<organism evidence="1 2">
    <name type="scientific">Gigaspora margarita</name>
    <dbReference type="NCBI Taxonomy" id="4874"/>
    <lineage>
        <taxon>Eukaryota</taxon>
        <taxon>Fungi</taxon>
        <taxon>Fungi incertae sedis</taxon>
        <taxon>Mucoromycota</taxon>
        <taxon>Glomeromycotina</taxon>
        <taxon>Glomeromycetes</taxon>
        <taxon>Diversisporales</taxon>
        <taxon>Gigasporaceae</taxon>
        <taxon>Gigaspora</taxon>
    </lineage>
</organism>
<proteinExistence type="predicted"/>
<dbReference type="EMBL" id="CAJVQB010005937">
    <property type="protein sequence ID" value="CAG8673514.1"/>
    <property type="molecule type" value="Genomic_DNA"/>
</dbReference>
<keyword evidence="2" id="KW-1185">Reference proteome</keyword>
<comment type="caution">
    <text evidence="1">The sequence shown here is derived from an EMBL/GenBank/DDBJ whole genome shotgun (WGS) entry which is preliminary data.</text>
</comment>
<feature type="non-terminal residue" evidence="1">
    <location>
        <position position="1"/>
    </location>
</feature>